<evidence type="ECO:0000313" key="2">
    <source>
        <dbReference type="Proteomes" id="UP000676565"/>
    </source>
</evidence>
<dbReference type="EMBL" id="JAGKQQ010000001">
    <property type="protein sequence ID" value="MBP3960300.1"/>
    <property type="molecule type" value="Genomic_DNA"/>
</dbReference>
<proteinExistence type="predicted"/>
<reference evidence="1 2" key="1">
    <citation type="submission" date="2021-04" db="EMBL/GenBank/DDBJ databases">
        <authorList>
            <person name="Ivanova A."/>
        </authorList>
    </citation>
    <scope>NUCLEOTIDE SEQUENCE [LARGE SCALE GENOMIC DNA]</scope>
    <source>
        <strain evidence="1 2">G18</strain>
    </source>
</reference>
<comment type="caution">
    <text evidence="1">The sequence shown here is derived from an EMBL/GenBank/DDBJ whole genome shotgun (WGS) entry which is preliminary data.</text>
</comment>
<accession>A0ABS5C365</accession>
<organism evidence="1 2">
    <name type="scientific">Gemmata palustris</name>
    <dbReference type="NCBI Taxonomy" id="2822762"/>
    <lineage>
        <taxon>Bacteria</taxon>
        <taxon>Pseudomonadati</taxon>
        <taxon>Planctomycetota</taxon>
        <taxon>Planctomycetia</taxon>
        <taxon>Gemmatales</taxon>
        <taxon>Gemmataceae</taxon>
        <taxon>Gemmata</taxon>
    </lineage>
</organism>
<dbReference type="Proteomes" id="UP000676565">
    <property type="component" value="Unassembled WGS sequence"/>
</dbReference>
<gene>
    <name evidence="1" type="ORF">J8F10_34160</name>
</gene>
<name>A0ABS5C365_9BACT</name>
<sequence length="183" mass="20816">MPIVIENRRKKSTTLIKLWPDALVVDVTSKGPEPWVRFSPFFPHGGIPIPNTPERTAASVEGLWQGLKVFEKEDIDPAKWAITSMRNIKRAGRSRGVVRGHRFGISGDELIGYREARCRIYLPAYRWILENRLKQELEQLRAAADRGTVVLLDYETNADVEDLSSPLSHAALVKHYLEDTWPA</sequence>
<dbReference type="Pfam" id="PF22075">
    <property type="entry name" value="DUF6939"/>
    <property type="match status" value="1"/>
</dbReference>
<protein>
    <submittedName>
        <fullName evidence="1">Uncharacterized protein</fullName>
    </submittedName>
</protein>
<dbReference type="RefSeq" id="WP_210661510.1">
    <property type="nucleotide sequence ID" value="NZ_JAGKQQ010000001.1"/>
</dbReference>
<keyword evidence="2" id="KW-1185">Reference proteome</keyword>
<dbReference type="InterPro" id="IPR054219">
    <property type="entry name" value="DUF6939"/>
</dbReference>
<evidence type="ECO:0000313" key="1">
    <source>
        <dbReference type="EMBL" id="MBP3960300.1"/>
    </source>
</evidence>